<feature type="transmembrane region" description="Helical" evidence="1">
    <location>
        <begin position="375"/>
        <end position="396"/>
    </location>
</feature>
<sequence>MIAEIAIILVVTQANYLVYGNTCLADIHIGWKNTPPYIYHTVNYNITGILLHSIQKAFGKCCSKKPNLILKQTSKNIYTQQTTENFDMFMPLVITEKEKRFTDFFVYVVDSPGSVLINFQQNKSRNVISYALKQTLPVLFFIALLICEIGVVYWMMLINPQKKDVERSFHNVLVEVIDGVWWAFLKFTTIGSNVTPTRLVDKTLSRLLLVTRIVLTIFFIGLMANSIVETFTNKKLDIFGKKIAVIDGSLEQKYVVNNGGYAIGFIDIDHFFNYLDRRSDIDGGLFDLYSVSYYGDKLRNYHHKYLIDEENKSYGVFLYPSIFAYKSCLTKFFLENVDETQIAFKNQLEAIKNFKFYNPETMSKKVLDDLITTKMTVSLSVIVFIVFACGCLRKYIILMKNKRNYVGAAYDSINNFVMLHTVKTDHQYVLKENMKKMQNDLQVLQAYFEHVTESLQSKLHITDNLFRANIPIPYERLNDIDEE</sequence>
<reference evidence="3" key="1">
    <citation type="submission" date="2025-08" db="UniProtKB">
        <authorList>
            <consortium name="RefSeq"/>
        </authorList>
    </citation>
    <scope>IDENTIFICATION</scope>
</reference>
<keyword evidence="2" id="KW-1185">Reference proteome</keyword>
<protein>
    <submittedName>
        <fullName evidence="3">Uncharacterized protein LOC105846571 isoform X2</fullName>
    </submittedName>
</protein>
<dbReference type="SUPFAM" id="SSF81324">
    <property type="entry name" value="Voltage-gated potassium channels"/>
    <property type="match status" value="1"/>
</dbReference>
<keyword evidence="1" id="KW-0472">Membrane</keyword>
<name>A0ABM4CXL8_HYDVU</name>
<accession>A0ABM4CXL8</accession>
<feature type="transmembrane region" description="Helical" evidence="1">
    <location>
        <begin position="207"/>
        <end position="228"/>
    </location>
</feature>
<organism evidence="2 3">
    <name type="scientific">Hydra vulgaris</name>
    <name type="common">Hydra</name>
    <name type="synonym">Hydra attenuata</name>
    <dbReference type="NCBI Taxonomy" id="6087"/>
    <lineage>
        <taxon>Eukaryota</taxon>
        <taxon>Metazoa</taxon>
        <taxon>Cnidaria</taxon>
        <taxon>Hydrozoa</taxon>
        <taxon>Hydroidolina</taxon>
        <taxon>Anthoathecata</taxon>
        <taxon>Aplanulata</taxon>
        <taxon>Hydridae</taxon>
        <taxon>Hydra</taxon>
    </lineage>
</organism>
<feature type="transmembrane region" description="Helical" evidence="1">
    <location>
        <begin position="138"/>
        <end position="158"/>
    </location>
</feature>
<evidence type="ECO:0000313" key="3">
    <source>
        <dbReference type="RefSeq" id="XP_065666601.1"/>
    </source>
</evidence>
<evidence type="ECO:0000256" key="1">
    <source>
        <dbReference type="SAM" id="Phobius"/>
    </source>
</evidence>
<gene>
    <name evidence="3" type="primary">LOC105846571</name>
</gene>
<dbReference type="Gene3D" id="1.10.287.70">
    <property type="match status" value="1"/>
</dbReference>
<dbReference type="GeneID" id="105846571"/>
<dbReference type="RefSeq" id="XP_065666601.1">
    <property type="nucleotide sequence ID" value="XM_065810529.1"/>
</dbReference>
<evidence type="ECO:0000313" key="2">
    <source>
        <dbReference type="Proteomes" id="UP001652625"/>
    </source>
</evidence>
<keyword evidence="1" id="KW-1133">Transmembrane helix</keyword>
<dbReference type="Proteomes" id="UP001652625">
    <property type="component" value="Chromosome 11"/>
</dbReference>
<keyword evidence="1" id="KW-0812">Transmembrane</keyword>
<dbReference type="SUPFAM" id="SSF53850">
    <property type="entry name" value="Periplasmic binding protein-like II"/>
    <property type="match status" value="1"/>
</dbReference>
<proteinExistence type="predicted"/>